<name>A0A0M3HYU9_ASCLU</name>
<sequence length="86" mass="9816">MGHSLVKQRHGEKQSCEDNLGYTSQSKEFIDELSIRQDRATCSAYLIVISTEQVIGRKRSTHGDYAGRRLRGEKENSGRKFAKKRS</sequence>
<evidence type="ECO:0000313" key="3">
    <source>
        <dbReference type="WBParaSite" id="ALUE_0000876601-mRNA-1"/>
    </source>
</evidence>
<organism evidence="2 3">
    <name type="scientific">Ascaris lumbricoides</name>
    <name type="common">Giant roundworm</name>
    <dbReference type="NCBI Taxonomy" id="6252"/>
    <lineage>
        <taxon>Eukaryota</taxon>
        <taxon>Metazoa</taxon>
        <taxon>Ecdysozoa</taxon>
        <taxon>Nematoda</taxon>
        <taxon>Chromadorea</taxon>
        <taxon>Rhabditida</taxon>
        <taxon>Spirurina</taxon>
        <taxon>Ascaridomorpha</taxon>
        <taxon>Ascaridoidea</taxon>
        <taxon>Ascarididae</taxon>
        <taxon>Ascaris</taxon>
    </lineage>
</organism>
<keyword evidence="2" id="KW-1185">Reference proteome</keyword>
<feature type="region of interest" description="Disordered" evidence="1">
    <location>
        <begin position="65"/>
        <end position="86"/>
    </location>
</feature>
<dbReference type="WBParaSite" id="ALUE_0000876601-mRNA-1">
    <property type="protein sequence ID" value="ALUE_0000876601-mRNA-1"/>
    <property type="gene ID" value="ALUE_0000876601"/>
</dbReference>
<dbReference type="Proteomes" id="UP000036681">
    <property type="component" value="Unplaced"/>
</dbReference>
<evidence type="ECO:0000313" key="2">
    <source>
        <dbReference type="Proteomes" id="UP000036681"/>
    </source>
</evidence>
<evidence type="ECO:0000256" key="1">
    <source>
        <dbReference type="SAM" id="MobiDB-lite"/>
    </source>
</evidence>
<dbReference type="AlphaFoldDB" id="A0A0M3HYU9"/>
<proteinExistence type="predicted"/>
<protein>
    <submittedName>
        <fullName evidence="3">Uncharacterized protein</fullName>
    </submittedName>
</protein>
<reference evidence="3" key="1">
    <citation type="submission" date="2017-02" db="UniProtKB">
        <authorList>
            <consortium name="WormBaseParasite"/>
        </authorList>
    </citation>
    <scope>IDENTIFICATION</scope>
</reference>
<accession>A0A0M3HYU9</accession>
<feature type="compositionally biased region" description="Basic and acidic residues" evidence="1">
    <location>
        <begin position="65"/>
        <end position="78"/>
    </location>
</feature>